<comment type="similarity">
    <text evidence="2">Belongs to the methyltransferase superfamily. L-isoaspartyl/D-aspartyl protein methyltransferase family.</text>
</comment>
<dbReference type="InterPro" id="IPR000682">
    <property type="entry name" value="PCMT"/>
</dbReference>
<evidence type="ECO:0000256" key="8">
    <source>
        <dbReference type="ARBA" id="ARBA00022691"/>
    </source>
</evidence>
<evidence type="ECO:0000256" key="9">
    <source>
        <dbReference type="NCBIfam" id="TIGR00080"/>
    </source>
</evidence>
<evidence type="ECO:0000256" key="6">
    <source>
        <dbReference type="ARBA" id="ARBA00022603"/>
    </source>
</evidence>
<dbReference type="AlphaFoldDB" id="A0A2H0V3M2"/>
<dbReference type="Pfam" id="PF01135">
    <property type="entry name" value="PCMT"/>
    <property type="match status" value="1"/>
</dbReference>
<dbReference type="SUPFAM" id="SSF53335">
    <property type="entry name" value="S-adenosyl-L-methionine-dependent methyltransferases"/>
    <property type="match status" value="1"/>
</dbReference>
<evidence type="ECO:0000256" key="1">
    <source>
        <dbReference type="ARBA" id="ARBA00004496"/>
    </source>
</evidence>
<dbReference type="PANTHER" id="PTHR11579">
    <property type="entry name" value="PROTEIN-L-ISOASPARTATE O-METHYLTRANSFERASE"/>
    <property type="match status" value="1"/>
</dbReference>
<name>A0A2H0V3M2_9BACT</name>
<comment type="caution">
    <text evidence="10">The sequence shown here is derived from an EMBL/GenBank/DDBJ whole genome shotgun (WGS) entry which is preliminary data.</text>
</comment>
<evidence type="ECO:0000256" key="5">
    <source>
        <dbReference type="ARBA" id="ARBA00022490"/>
    </source>
</evidence>
<dbReference type="GO" id="GO:0004719">
    <property type="term" value="F:protein-L-isoaspartate (D-aspartate) O-methyltransferase activity"/>
    <property type="evidence" value="ECO:0007669"/>
    <property type="project" value="UniProtKB-UniRule"/>
</dbReference>
<evidence type="ECO:0000256" key="4">
    <source>
        <dbReference type="ARBA" id="ARBA00013346"/>
    </source>
</evidence>
<dbReference type="GO" id="GO:0030091">
    <property type="term" value="P:protein repair"/>
    <property type="evidence" value="ECO:0007669"/>
    <property type="project" value="UniProtKB-UniRule"/>
</dbReference>
<evidence type="ECO:0000313" key="10">
    <source>
        <dbReference type="EMBL" id="PIR92940.1"/>
    </source>
</evidence>
<dbReference type="GO" id="GO:0032259">
    <property type="term" value="P:methylation"/>
    <property type="evidence" value="ECO:0007669"/>
    <property type="project" value="UniProtKB-KW"/>
</dbReference>
<keyword evidence="5" id="KW-0963">Cytoplasm</keyword>
<dbReference type="GO" id="GO:0005737">
    <property type="term" value="C:cytoplasm"/>
    <property type="evidence" value="ECO:0007669"/>
    <property type="project" value="UniProtKB-SubCell"/>
</dbReference>
<evidence type="ECO:0000256" key="2">
    <source>
        <dbReference type="ARBA" id="ARBA00005369"/>
    </source>
</evidence>
<evidence type="ECO:0000256" key="3">
    <source>
        <dbReference type="ARBA" id="ARBA00011890"/>
    </source>
</evidence>
<dbReference type="EMBL" id="PFAR01000042">
    <property type="protein sequence ID" value="PIR92940.1"/>
    <property type="molecule type" value="Genomic_DNA"/>
</dbReference>
<proteinExistence type="inferred from homology"/>
<protein>
    <recommendedName>
        <fullName evidence="4 9">Protein-L-isoaspartate O-methyltransferase</fullName>
        <ecNumber evidence="3 9">2.1.1.77</ecNumber>
    </recommendedName>
</protein>
<organism evidence="10 11">
    <name type="scientific">Candidatus Falkowbacteria bacterium CG10_big_fil_rev_8_21_14_0_10_43_10</name>
    <dbReference type="NCBI Taxonomy" id="1974567"/>
    <lineage>
        <taxon>Bacteria</taxon>
        <taxon>Candidatus Falkowiibacteriota</taxon>
    </lineage>
</organism>
<dbReference type="Proteomes" id="UP000228626">
    <property type="component" value="Unassembled WGS sequence"/>
</dbReference>
<gene>
    <name evidence="10" type="primary">pcm</name>
    <name evidence="10" type="ORF">COT99_03555</name>
</gene>
<dbReference type="EC" id="2.1.1.77" evidence="3 9"/>
<dbReference type="Gene3D" id="3.40.50.150">
    <property type="entry name" value="Vaccinia Virus protein VP39"/>
    <property type="match status" value="1"/>
</dbReference>
<evidence type="ECO:0000256" key="7">
    <source>
        <dbReference type="ARBA" id="ARBA00022679"/>
    </source>
</evidence>
<dbReference type="InterPro" id="IPR029063">
    <property type="entry name" value="SAM-dependent_MTases_sf"/>
</dbReference>
<dbReference type="CDD" id="cd02440">
    <property type="entry name" value="AdoMet_MTases"/>
    <property type="match status" value="1"/>
</dbReference>
<keyword evidence="6 10" id="KW-0489">Methyltransferase</keyword>
<accession>A0A2H0V3M2</accession>
<comment type="subcellular location">
    <subcellularLocation>
        <location evidence="1">Cytoplasm</location>
    </subcellularLocation>
</comment>
<keyword evidence="7 10" id="KW-0808">Transferase</keyword>
<evidence type="ECO:0000313" key="11">
    <source>
        <dbReference type="Proteomes" id="UP000228626"/>
    </source>
</evidence>
<dbReference type="PANTHER" id="PTHR11579:SF0">
    <property type="entry name" value="PROTEIN-L-ISOASPARTATE(D-ASPARTATE) O-METHYLTRANSFERASE"/>
    <property type="match status" value="1"/>
</dbReference>
<keyword evidence="8" id="KW-0949">S-adenosyl-L-methionine</keyword>
<dbReference type="NCBIfam" id="TIGR00080">
    <property type="entry name" value="pimt"/>
    <property type="match status" value="1"/>
</dbReference>
<reference evidence="11" key="1">
    <citation type="submission" date="2017-09" db="EMBL/GenBank/DDBJ databases">
        <title>Depth-based differentiation of microbial function through sediment-hosted aquifers and enrichment of novel symbionts in the deep terrestrial subsurface.</title>
        <authorList>
            <person name="Probst A.J."/>
            <person name="Ladd B."/>
            <person name="Jarett J.K."/>
            <person name="Geller-Mcgrath D.E."/>
            <person name="Sieber C.M.K."/>
            <person name="Emerson J.B."/>
            <person name="Anantharaman K."/>
            <person name="Thomas B.C."/>
            <person name="Malmstrom R."/>
            <person name="Stieglmeier M."/>
            <person name="Klingl A."/>
            <person name="Woyke T."/>
            <person name="Ryan C.M."/>
            <person name="Banfield J.F."/>
        </authorList>
    </citation>
    <scope>NUCLEOTIDE SEQUENCE [LARGE SCALE GENOMIC DNA]</scope>
</reference>
<sequence length="204" mass="22814">MFQSNQQLVDYLIDFDVLRTPLIIKAFEKIDRADFVPPDFYEERYGDYPLSIGYGQTISQPTTVAFMLELLQPKQEEKILDVGSGSGWTTALLAHITGEKGKALGIELVPELVEFGSENLKKYNLPWALIMQTENRLGLPKEAPFDKILVSAAAEELPNGLVGQLKTGGRMVIPVKNSVWQIDKIAEGKTQKKEFPGFVFVPLK</sequence>